<dbReference type="EMBL" id="CAXKWB010011538">
    <property type="protein sequence ID" value="CAL4101772.1"/>
    <property type="molecule type" value="Genomic_DNA"/>
</dbReference>
<organism evidence="7 8">
    <name type="scientific">Meganyctiphanes norvegica</name>
    <name type="common">Northern krill</name>
    <name type="synonym">Thysanopoda norvegica</name>
    <dbReference type="NCBI Taxonomy" id="48144"/>
    <lineage>
        <taxon>Eukaryota</taxon>
        <taxon>Metazoa</taxon>
        <taxon>Ecdysozoa</taxon>
        <taxon>Arthropoda</taxon>
        <taxon>Crustacea</taxon>
        <taxon>Multicrustacea</taxon>
        <taxon>Malacostraca</taxon>
        <taxon>Eumalacostraca</taxon>
        <taxon>Eucarida</taxon>
        <taxon>Euphausiacea</taxon>
        <taxon>Euphausiidae</taxon>
        <taxon>Meganyctiphanes</taxon>
    </lineage>
</organism>
<evidence type="ECO:0000313" key="7">
    <source>
        <dbReference type="EMBL" id="CAL4101772.1"/>
    </source>
</evidence>
<evidence type="ECO:0000256" key="2">
    <source>
        <dbReference type="ARBA" id="ARBA00022729"/>
    </source>
</evidence>
<dbReference type="Proteomes" id="UP001497623">
    <property type="component" value="Unassembled WGS sequence"/>
</dbReference>
<reference evidence="7 8" key="1">
    <citation type="submission" date="2024-05" db="EMBL/GenBank/DDBJ databases">
        <authorList>
            <person name="Wallberg A."/>
        </authorList>
    </citation>
    <scope>NUCLEOTIDE SEQUENCE [LARGE SCALE GENOMIC DNA]</scope>
</reference>
<feature type="signal peptide" evidence="5">
    <location>
        <begin position="1"/>
        <end position="28"/>
    </location>
</feature>
<dbReference type="PANTHER" id="PTHR24366:SF96">
    <property type="entry name" value="LEUCINE RICH REPEAT CONTAINING 53"/>
    <property type="match status" value="1"/>
</dbReference>
<dbReference type="PROSITE" id="PS51450">
    <property type="entry name" value="LRR"/>
    <property type="match status" value="2"/>
</dbReference>
<name>A0AAV2QU46_MEGNR</name>
<sequence>MMGLGMMIRWHRLSEVALLFAVAWVTVCESTAANTNPWTHSITYLDQGCNFTRESKAVNCRGLNNTLLREALQEVVIQLEQDEFENGPALKFPIWGVGIDLAKAAFEFGDRLYYDSRLDKSNSSTFLEEASPGQINIRELTIFESNVPKLASDLMDSLGIGLEILTLASSHLSEIRSDAFLTHTKTLVHLDLGHNQLEVIPYAIGNLRHLEVLDLRYNIIDHLPEKTQFAKLPHLRRLLLDHNKLGQLMETQVRLGITSSGMSLTVFNLEPLRESLTYLSLSHNNLSALPDQFAQPFSKLKSLDISHNLITIINQLAFSQMSRLQYLDLSGNLLSVLHPYKLPYSMLEINLKGNPWLCDCSSLWIQENLLGNHSSLIGNPTCAAPLHLRHRQIYSLTEEDLCPSNENDLSVAKVIFVGDDVDGNLEAALTHLHFLNVTAINHQALLVSWRVDSHFYSSTERPLQQHLSWAITLREAQTSSRDIKVTKMKLSRYREERPKWVPGESLYTEVLHGLKEDTEYILCLTPSDDKYFYTRPDHCLHASTFSRIKTTTVTPKFVPVTTLSTSAVEPIESKASITSEDYTVETEGVLLVKESRSIKVNWNVTIIPLNQGNTFFTELPLIQRPLGWRITYRRFGEEDETDIVLVSRGGDPIQNFTNHYKVENLDPGTGYVFCFNALSESDVVDALAGHSGSLTHMKPEYQTPILTTNVARGKSIESNFNININNVENETISKNSNISPKIPDLSTEITTSKYIPQDSQQDFNSRNPPIPTLPPFRNPNTPPIPFRDTNPVSKPIDTHQHFNFDTPPVPELPPPRPSNIPQQFGSPRSSLFPPVSSGGFVYTSTGERIPLPSGGSPFGLPSVVGPAFHSDIDIPTPPSFDEEFRRASQRFTYDSNDNFSPSRPQQRFTYDFTPEPDHFPSINEQRFTYEENLRQRRSTAQESGASYARDLESGTIQYCQEVVTLEEKNIIAPIAVATTVSTSTTAIFAIIMCCCCPKKCKRNKSTTNLNRNSNSKKISTISSPTPTNLYSRNNSVLVNSALTKANGSVNMSKQSTGNPNSTTYLEKGPNGYLVKAGRSISMTSTNGYLTPLPGPTSLPVWSTDGSKGYNDSQAYLATQKEFIDSVKEQMLRHKDGQIDFHPGYDIPPAFGRELPGYDFPHPVPVNTIDCPRKTQGIATELPIPSPSSSDSNYNAIIGDQKPKMNLNIPLTQNKSSDMNKSIDFNNYGTPEDVTIKPRTYVKNVPGKTKHRKFGSPMRVPDNSQNFEDQGYIEIKMGNSPSSAIGDSTKEGSSPDLAATARLSLLIGSQGPQSLPSISQRSCPTTPQEAIGIEGPDYVNISNTSASQNRDMYHTWSSRDSASNKRPPLDEVILTGGTLIEVPEGYVIPKPPKPTRTVRLLVPSEQRAKQTHRSLEDLTKDNDEKHPSLYSTVNLFQPTLISKSAEADQANRTLPPKKSKSSNINKYPQQNVSPPKSNNQIISISVSNEPIIIPDLNYNKNTPDKDIPPAISNKNISPTKNNLPHSTSKIHASLQKDNSKDNNYIDENEKANLSQITHLVTPEITSDNIVASRIMAV</sequence>
<feature type="region of interest" description="Disordered" evidence="4">
    <location>
        <begin position="1309"/>
        <end position="1367"/>
    </location>
</feature>
<evidence type="ECO:0000256" key="5">
    <source>
        <dbReference type="SAM" id="SignalP"/>
    </source>
</evidence>
<feature type="compositionally biased region" description="Polar residues" evidence="4">
    <location>
        <begin position="819"/>
        <end position="829"/>
    </location>
</feature>
<proteinExistence type="predicted"/>
<evidence type="ECO:0000256" key="4">
    <source>
        <dbReference type="SAM" id="MobiDB-lite"/>
    </source>
</evidence>
<evidence type="ECO:0000256" key="1">
    <source>
        <dbReference type="ARBA" id="ARBA00022614"/>
    </source>
</evidence>
<feature type="region of interest" description="Disordered" evidence="4">
    <location>
        <begin position="799"/>
        <end position="832"/>
    </location>
</feature>
<dbReference type="InterPro" id="IPR003591">
    <property type="entry name" value="Leu-rich_rpt_typical-subtyp"/>
</dbReference>
<dbReference type="Pfam" id="PF13855">
    <property type="entry name" value="LRR_8"/>
    <property type="match status" value="2"/>
</dbReference>
<accession>A0AAV2QU46</accession>
<feature type="domain" description="LRRCT" evidence="6">
    <location>
        <begin position="354"/>
        <end position="403"/>
    </location>
</feature>
<comment type="caution">
    <text evidence="7">The sequence shown here is derived from an EMBL/GenBank/DDBJ whole genome shotgun (WGS) entry which is preliminary data.</text>
</comment>
<dbReference type="PANTHER" id="PTHR24366">
    <property type="entry name" value="IG(IMMUNOGLOBULIN) AND LRR(LEUCINE RICH REPEAT) DOMAINS"/>
    <property type="match status" value="1"/>
</dbReference>
<dbReference type="Gene3D" id="3.80.10.10">
    <property type="entry name" value="Ribonuclease Inhibitor"/>
    <property type="match status" value="2"/>
</dbReference>
<dbReference type="SMART" id="SM00082">
    <property type="entry name" value="LRRCT"/>
    <property type="match status" value="1"/>
</dbReference>
<dbReference type="InterPro" id="IPR000483">
    <property type="entry name" value="Cys-rich_flank_reg_C"/>
</dbReference>
<keyword evidence="1" id="KW-0433">Leucine-rich repeat</keyword>
<evidence type="ECO:0000313" key="8">
    <source>
        <dbReference type="Proteomes" id="UP001497623"/>
    </source>
</evidence>
<feature type="compositionally biased region" description="Polar residues" evidence="4">
    <location>
        <begin position="1309"/>
        <end position="1327"/>
    </location>
</feature>
<feature type="compositionally biased region" description="Pro residues" evidence="4">
    <location>
        <begin position="807"/>
        <end position="818"/>
    </location>
</feature>
<keyword evidence="8" id="KW-1185">Reference proteome</keyword>
<feature type="region of interest" description="Disordered" evidence="4">
    <location>
        <begin position="1400"/>
        <end position="1425"/>
    </location>
</feature>
<keyword evidence="3" id="KW-0677">Repeat</keyword>
<dbReference type="SUPFAM" id="SSF52058">
    <property type="entry name" value="L domain-like"/>
    <property type="match status" value="1"/>
</dbReference>
<feature type="compositionally biased region" description="Polar residues" evidence="4">
    <location>
        <begin position="1339"/>
        <end position="1360"/>
    </location>
</feature>
<feature type="region of interest" description="Disordered" evidence="4">
    <location>
        <begin position="1443"/>
        <end position="1479"/>
    </location>
</feature>
<feature type="compositionally biased region" description="Basic and acidic residues" evidence="4">
    <location>
        <begin position="1412"/>
        <end position="1425"/>
    </location>
</feature>
<dbReference type="SMART" id="SM00369">
    <property type="entry name" value="LRR_TYP"/>
    <property type="match status" value="6"/>
</dbReference>
<dbReference type="InterPro" id="IPR032675">
    <property type="entry name" value="LRR_dom_sf"/>
</dbReference>
<feature type="compositionally biased region" description="Polar residues" evidence="4">
    <location>
        <begin position="1462"/>
        <end position="1475"/>
    </location>
</feature>
<evidence type="ECO:0000259" key="6">
    <source>
        <dbReference type="SMART" id="SM00082"/>
    </source>
</evidence>
<evidence type="ECO:0000256" key="3">
    <source>
        <dbReference type="ARBA" id="ARBA00022737"/>
    </source>
</evidence>
<feature type="chain" id="PRO_5043696557" description="LRRCT domain-containing protein" evidence="5">
    <location>
        <begin position="29"/>
        <end position="1576"/>
    </location>
</feature>
<keyword evidence="2 5" id="KW-0732">Signal</keyword>
<feature type="region of interest" description="Disordered" evidence="4">
    <location>
        <begin position="1245"/>
        <end position="1264"/>
    </location>
</feature>
<protein>
    <recommendedName>
        <fullName evidence="6">LRRCT domain-containing protein</fullName>
    </recommendedName>
</protein>
<dbReference type="InterPro" id="IPR001611">
    <property type="entry name" value="Leu-rich_rpt"/>
</dbReference>
<gene>
    <name evidence="7" type="ORF">MNOR_LOCUS17091</name>
</gene>